<accession>A0ACC1CUE5</accession>
<proteinExistence type="predicted"/>
<dbReference type="Proteomes" id="UP000824533">
    <property type="component" value="Linkage Group LG16"/>
</dbReference>
<keyword evidence="2" id="KW-1185">Reference proteome</keyword>
<dbReference type="EMBL" id="CM034402">
    <property type="protein sequence ID" value="KAJ0175150.1"/>
    <property type="molecule type" value="Genomic_DNA"/>
</dbReference>
<evidence type="ECO:0000313" key="1">
    <source>
        <dbReference type="EMBL" id="KAJ0175150.1"/>
    </source>
</evidence>
<protein>
    <submittedName>
        <fullName evidence="1">Uncharacterized protein</fullName>
    </submittedName>
</protein>
<sequence length="334" mass="38404">MAALVVQSRFAGLKVEDDDYPTSGESQNVKKTKLNTAKKTEPAKKTKNIANTKSQSATKKKKPKQNPSTEHQWELWKQKDEELVDGNFESELHQAILLSKLDYEEKKDVYKQLKKEALEQKKLPDVARPTNKKPKKKHAMSLNQFNDMVNNVEENQYDHENETNSVEEHKSPDKDTEFFERVKDETKNELFKDKIIDRVKNRLSAPDEVITRVQYADALERKDKEIAVLRQEVSTLKQELFTVKSRNKKLCNILGQGEMKDKAEVLVEVERLRAVQDELTAELAALHTDLEKERSKNGDPRAKDKKNPTKKKNIRFDVSSEAIITKNSSNTATG</sequence>
<reference evidence="1 2" key="1">
    <citation type="journal article" date="2021" name="Front. Genet.">
        <title>Chromosome-Level Genome Assembly Reveals Significant Gene Expansion in the Toll and IMD Signaling Pathways of Dendrolimus kikuchii.</title>
        <authorList>
            <person name="Zhou J."/>
            <person name="Wu P."/>
            <person name="Xiong Z."/>
            <person name="Liu N."/>
            <person name="Zhao N."/>
            <person name="Ji M."/>
            <person name="Qiu Y."/>
            <person name="Yang B."/>
        </authorList>
    </citation>
    <scope>NUCLEOTIDE SEQUENCE [LARGE SCALE GENOMIC DNA]</scope>
    <source>
        <strain evidence="1">Ann1</strain>
    </source>
</reference>
<comment type="caution">
    <text evidence="1">The sequence shown here is derived from an EMBL/GenBank/DDBJ whole genome shotgun (WGS) entry which is preliminary data.</text>
</comment>
<evidence type="ECO:0000313" key="2">
    <source>
        <dbReference type="Proteomes" id="UP000824533"/>
    </source>
</evidence>
<name>A0ACC1CUE5_9NEOP</name>
<gene>
    <name evidence="1" type="ORF">K1T71_009291</name>
</gene>
<organism evidence="1 2">
    <name type="scientific">Dendrolimus kikuchii</name>
    <dbReference type="NCBI Taxonomy" id="765133"/>
    <lineage>
        <taxon>Eukaryota</taxon>
        <taxon>Metazoa</taxon>
        <taxon>Ecdysozoa</taxon>
        <taxon>Arthropoda</taxon>
        <taxon>Hexapoda</taxon>
        <taxon>Insecta</taxon>
        <taxon>Pterygota</taxon>
        <taxon>Neoptera</taxon>
        <taxon>Endopterygota</taxon>
        <taxon>Lepidoptera</taxon>
        <taxon>Glossata</taxon>
        <taxon>Ditrysia</taxon>
        <taxon>Bombycoidea</taxon>
        <taxon>Lasiocampidae</taxon>
        <taxon>Dendrolimus</taxon>
    </lineage>
</organism>